<evidence type="ECO:0000256" key="1">
    <source>
        <dbReference type="ARBA" id="ARBA00005260"/>
    </source>
</evidence>
<evidence type="ECO:0000256" key="2">
    <source>
        <dbReference type="SAM" id="MobiDB-lite"/>
    </source>
</evidence>
<organism evidence="3 4">
    <name type="scientific">Achromobacter dolens</name>
    <dbReference type="NCBI Taxonomy" id="1287738"/>
    <lineage>
        <taxon>Bacteria</taxon>
        <taxon>Pseudomonadati</taxon>
        <taxon>Pseudomonadota</taxon>
        <taxon>Betaproteobacteria</taxon>
        <taxon>Burkholderiales</taxon>
        <taxon>Alcaligenaceae</taxon>
        <taxon>Achromobacter</taxon>
    </lineage>
</organism>
<dbReference type="CDD" id="cd10153">
    <property type="entry name" value="RcnR-FrmR-like_DUF156"/>
    <property type="match status" value="1"/>
</dbReference>
<dbReference type="GO" id="GO:0046872">
    <property type="term" value="F:metal ion binding"/>
    <property type="evidence" value="ECO:0007669"/>
    <property type="project" value="InterPro"/>
</dbReference>
<dbReference type="EMBL" id="CADIKW010000003">
    <property type="protein sequence ID" value="CAB3853748.1"/>
    <property type="molecule type" value="Genomic_DNA"/>
</dbReference>
<dbReference type="GO" id="GO:0003677">
    <property type="term" value="F:DNA binding"/>
    <property type="evidence" value="ECO:0007669"/>
    <property type="project" value="InterPro"/>
</dbReference>
<protein>
    <submittedName>
        <fullName evidence="3">Transcriptional repressor FrmR</fullName>
    </submittedName>
</protein>
<reference evidence="3 4" key="1">
    <citation type="submission" date="2020-04" db="EMBL/GenBank/DDBJ databases">
        <authorList>
            <person name="De Canck E."/>
        </authorList>
    </citation>
    <scope>NUCLEOTIDE SEQUENCE [LARGE SCALE GENOMIC DNA]</scope>
    <source>
        <strain evidence="3 4">LMG 26841</strain>
    </source>
</reference>
<name>A0A6S7CVD9_9BURK</name>
<dbReference type="Pfam" id="PF02583">
    <property type="entry name" value="Trns_repr_metal"/>
    <property type="match status" value="1"/>
</dbReference>
<keyword evidence="4" id="KW-1185">Reference proteome</keyword>
<dbReference type="Proteomes" id="UP000494272">
    <property type="component" value="Unassembled WGS sequence"/>
</dbReference>
<proteinExistence type="inferred from homology"/>
<dbReference type="PANTHER" id="PTHR33677">
    <property type="entry name" value="TRANSCRIPTIONAL REPRESSOR FRMR-RELATED"/>
    <property type="match status" value="1"/>
</dbReference>
<evidence type="ECO:0000313" key="4">
    <source>
        <dbReference type="Proteomes" id="UP000494272"/>
    </source>
</evidence>
<accession>A0A6S7CVD9</accession>
<sequence length="110" mass="12033">MPAYTPPLYLPEPSVPHSPAEKKRVTTRLRRIQGQALALERAVNEGTECGALLQQLAALRGAATGLMAEVLESHLRETFLQSAQGGRPGATIEPEAEIDQIMRIVRSYLK</sequence>
<dbReference type="InterPro" id="IPR003735">
    <property type="entry name" value="Metal_Tscrpt_repr"/>
</dbReference>
<comment type="similarity">
    <text evidence="1">Belongs to the FrmR/RcnR family.</text>
</comment>
<dbReference type="PANTHER" id="PTHR33677:SF5">
    <property type="entry name" value="TRANSCRIPTIONAL REPRESSOR FRMR"/>
    <property type="match status" value="1"/>
</dbReference>
<gene>
    <name evidence="3" type="primary">frmR</name>
    <name evidence="3" type="ORF">LMG26841_02091</name>
</gene>
<feature type="region of interest" description="Disordered" evidence="2">
    <location>
        <begin position="1"/>
        <end position="22"/>
    </location>
</feature>
<dbReference type="AlphaFoldDB" id="A0A6S7CVD9"/>
<dbReference type="GO" id="GO:0045892">
    <property type="term" value="P:negative regulation of DNA-templated transcription"/>
    <property type="evidence" value="ECO:0007669"/>
    <property type="project" value="UniProtKB-ARBA"/>
</dbReference>
<dbReference type="InterPro" id="IPR038390">
    <property type="entry name" value="Metal_Tscrpt_repr_sf"/>
</dbReference>
<evidence type="ECO:0000313" key="3">
    <source>
        <dbReference type="EMBL" id="CAB3853748.1"/>
    </source>
</evidence>
<feature type="compositionally biased region" description="Pro residues" evidence="2">
    <location>
        <begin position="1"/>
        <end position="16"/>
    </location>
</feature>
<dbReference type="Gene3D" id="1.20.58.1000">
    <property type="entry name" value="Metal-sensitive repressor, helix protomer"/>
    <property type="match status" value="1"/>
</dbReference>